<dbReference type="AlphaFoldDB" id="A0A2G4R9J8"/>
<accession>A0A2G4R9J8</accession>
<name>A0A2G4R9J8_9PROT</name>
<protein>
    <submittedName>
        <fullName evidence="1">Uncharacterized protein</fullName>
    </submittedName>
</protein>
<evidence type="ECO:0000313" key="1">
    <source>
        <dbReference type="EMBL" id="PHY93249.1"/>
    </source>
</evidence>
<reference evidence="1 2" key="1">
    <citation type="submission" date="2017-10" db="EMBL/GenBank/DDBJ databases">
        <title>Genomic analysis of the genus Acetobacter.</title>
        <authorList>
            <person name="Kim K.H."/>
            <person name="Chun B.H."/>
            <person name="Son A.R."/>
            <person name="Jeon C.O."/>
        </authorList>
    </citation>
    <scope>NUCLEOTIDE SEQUENCE [LARGE SCALE GENOMIC DNA]</scope>
    <source>
        <strain evidence="1 2">LHT 2458</strain>
    </source>
</reference>
<sequence>MGNKAFLAFQVFLLTSMIKRFYRIVSCWQGVFLYFDTMKIQNSTYIWKLAHKFIAKRMGK</sequence>
<organism evidence="1 2">
    <name type="scientific">Acetobacter pomorum</name>
    <dbReference type="NCBI Taxonomy" id="65959"/>
    <lineage>
        <taxon>Bacteria</taxon>
        <taxon>Pseudomonadati</taxon>
        <taxon>Pseudomonadota</taxon>
        <taxon>Alphaproteobacteria</taxon>
        <taxon>Acetobacterales</taxon>
        <taxon>Acetobacteraceae</taxon>
        <taxon>Acetobacter</taxon>
    </lineage>
</organism>
<gene>
    <name evidence="1" type="ORF">CSR02_12375</name>
</gene>
<comment type="caution">
    <text evidence="1">The sequence shown here is derived from an EMBL/GenBank/DDBJ whole genome shotgun (WGS) entry which is preliminary data.</text>
</comment>
<evidence type="ECO:0000313" key="2">
    <source>
        <dbReference type="Proteomes" id="UP000228751"/>
    </source>
</evidence>
<proteinExistence type="predicted"/>
<dbReference type="Proteomes" id="UP000228751">
    <property type="component" value="Unassembled WGS sequence"/>
</dbReference>
<keyword evidence="2" id="KW-1185">Reference proteome</keyword>
<dbReference type="EMBL" id="PEBQ01000153">
    <property type="protein sequence ID" value="PHY93249.1"/>
    <property type="molecule type" value="Genomic_DNA"/>
</dbReference>